<dbReference type="PROSITE" id="PS50888">
    <property type="entry name" value="BHLH"/>
    <property type="match status" value="1"/>
</dbReference>
<dbReference type="GO" id="GO:0003700">
    <property type="term" value="F:DNA-binding transcription factor activity"/>
    <property type="evidence" value="ECO:0007669"/>
    <property type="project" value="TreeGrafter"/>
</dbReference>
<dbReference type="PANTHER" id="PTHR31945:SF26">
    <property type="entry name" value="TRANSCRIPTION FACTOR BHLH35"/>
    <property type="match status" value="1"/>
</dbReference>
<evidence type="ECO:0000313" key="7">
    <source>
        <dbReference type="EMBL" id="OVA08590.1"/>
    </source>
</evidence>
<feature type="compositionally biased region" description="Basic and acidic residues" evidence="5">
    <location>
        <begin position="232"/>
        <end position="247"/>
    </location>
</feature>
<dbReference type="EMBL" id="MVGT01002328">
    <property type="protein sequence ID" value="OVA08590.1"/>
    <property type="molecule type" value="Genomic_DNA"/>
</dbReference>
<proteinExistence type="predicted"/>
<dbReference type="GO" id="GO:0043565">
    <property type="term" value="F:sequence-specific DNA binding"/>
    <property type="evidence" value="ECO:0007669"/>
    <property type="project" value="TreeGrafter"/>
</dbReference>
<dbReference type="GO" id="GO:0046983">
    <property type="term" value="F:protein dimerization activity"/>
    <property type="evidence" value="ECO:0007669"/>
    <property type="project" value="InterPro"/>
</dbReference>
<keyword evidence="2" id="KW-0805">Transcription regulation</keyword>
<sequence length="360" mass="41232">MQQAEELNLESTTAVSTIPKQPDENPPDDDIIIIPSWLEVVDDIYSTLPAQLPATDDNEELLLQEDDHHDHFQMMENHHIMFDFETNVDVDSAHLLQAPLPTVPADQIDPPLFFLDDHDLYEYLLFHENVPDIDDDDQRTQLPQYSLLQNPQPHVESRSENELDACNIFLLDNDDELLINDLVNINTKENIHDQDNTSEHYHVNNVTTTTTTSTVMPSSNDDHHQVGTSEPRTTDEQIKELGHVRGDEENEADPNSRNSTLNGCKNLVSERNRRTRLSQQLLALRALVPNITKMDKRSVLVDALAYLRSIHEETTRLQKELNEHHQPNLNSIMISTATAPTPNDNEIEFFLIIHPEFHTC</sequence>
<evidence type="ECO:0000256" key="5">
    <source>
        <dbReference type="SAM" id="MobiDB-lite"/>
    </source>
</evidence>
<name>A0A200QDP9_MACCD</name>
<feature type="compositionally biased region" description="Low complexity" evidence="5">
    <location>
        <begin position="210"/>
        <end position="219"/>
    </location>
</feature>
<feature type="region of interest" description="Disordered" evidence="5">
    <location>
        <begin position="210"/>
        <end position="263"/>
    </location>
</feature>
<dbReference type="InterPro" id="IPR036638">
    <property type="entry name" value="HLH_DNA-bd_sf"/>
</dbReference>
<feature type="compositionally biased region" description="Polar residues" evidence="5">
    <location>
        <begin position="1"/>
        <end position="19"/>
    </location>
</feature>
<organism evidence="7 8">
    <name type="scientific">Macleaya cordata</name>
    <name type="common">Five-seeded plume-poppy</name>
    <name type="synonym">Bocconia cordata</name>
    <dbReference type="NCBI Taxonomy" id="56857"/>
    <lineage>
        <taxon>Eukaryota</taxon>
        <taxon>Viridiplantae</taxon>
        <taxon>Streptophyta</taxon>
        <taxon>Embryophyta</taxon>
        <taxon>Tracheophyta</taxon>
        <taxon>Spermatophyta</taxon>
        <taxon>Magnoliopsida</taxon>
        <taxon>Ranunculales</taxon>
        <taxon>Papaveraceae</taxon>
        <taxon>Papaveroideae</taxon>
        <taxon>Macleaya</taxon>
    </lineage>
</organism>
<evidence type="ECO:0000259" key="6">
    <source>
        <dbReference type="PROSITE" id="PS50888"/>
    </source>
</evidence>
<evidence type="ECO:0000256" key="3">
    <source>
        <dbReference type="ARBA" id="ARBA00023163"/>
    </source>
</evidence>
<keyword evidence="3" id="KW-0804">Transcription</keyword>
<dbReference type="Gene3D" id="4.10.280.10">
    <property type="entry name" value="Helix-loop-helix DNA-binding domain"/>
    <property type="match status" value="1"/>
</dbReference>
<feature type="domain" description="BHLH" evidence="6">
    <location>
        <begin position="261"/>
        <end position="310"/>
    </location>
</feature>
<dbReference type="AlphaFoldDB" id="A0A200QDP9"/>
<evidence type="ECO:0000313" key="8">
    <source>
        <dbReference type="Proteomes" id="UP000195402"/>
    </source>
</evidence>
<dbReference type="STRING" id="56857.A0A200QDP9"/>
<feature type="region of interest" description="Disordered" evidence="5">
    <location>
        <begin position="1"/>
        <end position="29"/>
    </location>
</feature>
<feature type="compositionally biased region" description="Polar residues" evidence="5">
    <location>
        <begin position="253"/>
        <end position="263"/>
    </location>
</feature>
<comment type="subcellular location">
    <subcellularLocation>
        <location evidence="1">Nucleus</location>
    </subcellularLocation>
</comment>
<accession>A0A200QDP9</accession>
<gene>
    <name evidence="7" type="ORF">BVC80_209g336</name>
</gene>
<dbReference type="SMART" id="SM00353">
    <property type="entry name" value="HLH"/>
    <property type="match status" value="1"/>
</dbReference>
<dbReference type="InterPro" id="IPR011598">
    <property type="entry name" value="bHLH_dom"/>
</dbReference>
<evidence type="ECO:0000256" key="1">
    <source>
        <dbReference type="ARBA" id="ARBA00004123"/>
    </source>
</evidence>
<dbReference type="InParanoid" id="A0A200QDP9"/>
<reference evidence="7 8" key="1">
    <citation type="journal article" date="2017" name="Mol. Plant">
        <title>The Genome of Medicinal Plant Macleaya cordata Provides New Insights into Benzylisoquinoline Alkaloids Metabolism.</title>
        <authorList>
            <person name="Liu X."/>
            <person name="Liu Y."/>
            <person name="Huang P."/>
            <person name="Ma Y."/>
            <person name="Qing Z."/>
            <person name="Tang Q."/>
            <person name="Cao H."/>
            <person name="Cheng P."/>
            <person name="Zheng Y."/>
            <person name="Yuan Z."/>
            <person name="Zhou Y."/>
            <person name="Liu J."/>
            <person name="Tang Z."/>
            <person name="Zhuo Y."/>
            <person name="Zhang Y."/>
            <person name="Yu L."/>
            <person name="Huang J."/>
            <person name="Yang P."/>
            <person name="Peng Q."/>
            <person name="Zhang J."/>
            <person name="Jiang W."/>
            <person name="Zhang Z."/>
            <person name="Lin K."/>
            <person name="Ro D.K."/>
            <person name="Chen X."/>
            <person name="Xiong X."/>
            <person name="Shang Y."/>
            <person name="Huang S."/>
            <person name="Zeng J."/>
        </authorList>
    </citation>
    <scope>NUCLEOTIDE SEQUENCE [LARGE SCALE GENOMIC DNA]</scope>
    <source>
        <strain evidence="8">cv. BLH2017</strain>
        <tissue evidence="7">Root</tissue>
    </source>
</reference>
<dbReference type="InterPro" id="IPR051358">
    <property type="entry name" value="TF_AMS/ICE1/BHLH6-like"/>
</dbReference>
<dbReference type="Pfam" id="PF00010">
    <property type="entry name" value="HLH"/>
    <property type="match status" value="1"/>
</dbReference>
<dbReference type="SUPFAM" id="SSF47459">
    <property type="entry name" value="HLH, helix-loop-helix DNA-binding domain"/>
    <property type="match status" value="1"/>
</dbReference>
<dbReference type="PANTHER" id="PTHR31945">
    <property type="entry name" value="TRANSCRIPTION FACTOR SCREAM2-RELATED"/>
    <property type="match status" value="1"/>
</dbReference>
<evidence type="ECO:0000256" key="4">
    <source>
        <dbReference type="ARBA" id="ARBA00023242"/>
    </source>
</evidence>
<dbReference type="Proteomes" id="UP000195402">
    <property type="component" value="Unassembled WGS sequence"/>
</dbReference>
<keyword evidence="8" id="KW-1185">Reference proteome</keyword>
<dbReference type="GO" id="GO:0005634">
    <property type="term" value="C:nucleus"/>
    <property type="evidence" value="ECO:0007669"/>
    <property type="project" value="UniProtKB-SubCell"/>
</dbReference>
<keyword evidence="4" id="KW-0539">Nucleus</keyword>
<protein>
    <submittedName>
        <fullName evidence="7">Myc-type</fullName>
    </submittedName>
</protein>
<evidence type="ECO:0000256" key="2">
    <source>
        <dbReference type="ARBA" id="ARBA00023015"/>
    </source>
</evidence>
<comment type="caution">
    <text evidence="7">The sequence shown here is derived from an EMBL/GenBank/DDBJ whole genome shotgun (WGS) entry which is preliminary data.</text>
</comment>